<dbReference type="UniPathway" id="UPA00028">
    <property type="reaction ID" value="UER00004"/>
</dbReference>
<evidence type="ECO:0000256" key="1">
    <source>
        <dbReference type="ARBA" id="ARBA00004994"/>
    </source>
</evidence>
<evidence type="ECO:0000259" key="11">
    <source>
        <dbReference type="Pfam" id="PF02558"/>
    </source>
</evidence>
<comment type="catalytic activity">
    <reaction evidence="9 10">
        <text>(R)-pantoate + NADP(+) = 2-dehydropantoate + NADPH + H(+)</text>
        <dbReference type="Rhea" id="RHEA:16233"/>
        <dbReference type="ChEBI" id="CHEBI:11561"/>
        <dbReference type="ChEBI" id="CHEBI:15378"/>
        <dbReference type="ChEBI" id="CHEBI:15980"/>
        <dbReference type="ChEBI" id="CHEBI:57783"/>
        <dbReference type="ChEBI" id="CHEBI:58349"/>
        <dbReference type="EC" id="1.1.1.169"/>
    </reaction>
</comment>
<keyword evidence="6 10" id="KW-0521">NADP</keyword>
<evidence type="ECO:0000256" key="2">
    <source>
        <dbReference type="ARBA" id="ARBA00007870"/>
    </source>
</evidence>
<dbReference type="OrthoDB" id="8555723at2"/>
<accession>A0A437RAM6</accession>
<evidence type="ECO:0000313" key="14">
    <source>
        <dbReference type="Proteomes" id="UP000285575"/>
    </source>
</evidence>
<reference evidence="13 14" key="1">
    <citation type="submission" date="2019-01" db="EMBL/GenBank/DDBJ databases">
        <authorList>
            <person name="Chen W.-M."/>
        </authorList>
    </citation>
    <scope>NUCLEOTIDE SEQUENCE [LARGE SCALE GENOMIC DNA]</scope>
    <source>
        <strain evidence="13 14">KYPY4</strain>
    </source>
</reference>
<protein>
    <recommendedName>
        <fullName evidence="4 10">2-dehydropantoate 2-reductase</fullName>
        <ecNumber evidence="3 10">1.1.1.169</ecNumber>
    </recommendedName>
    <alternativeName>
        <fullName evidence="8 10">Ketopantoate reductase</fullName>
    </alternativeName>
</protein>
<proteinExistence type="inferred from homology"/>
<dbReference type="Gene3D" id="1.10.1040.10">
    <property type="entry name" value="N-(1-d-carboxylethyl)-l-norvaline Dehydrogenase, domain 2"/>
    <property type="match status" value="1"/>
</dbReference>
<evidence type="ECO:0000256" key="6">
    <source>
        <dbReference type="ARBA" id="ARBA00022857"/>
    </source>
</evidence>
<dbReference type="SUPFAM" id="SSF48179">
    <property type="entry name" value="6-phosphogluconate dehydrogenase C-terminal domain-like"/>
    <property type="match status" value="1"/>
</dbReference>
<dbReference type="InterPro" id="IPR008927">
    <property type="entry name" value="6-PGluconate_DH-like_C_sf"/>
</dbReference>
<comment type="caution">
    <text evidence="13">The sequence shown here is derived from an EMBL/GenBank/DDBJ whole genome shotgun (WGS) entry which is preliminary data.</text>
</comment>
<dbReference type="Gene3D" id="3.40.50.720">
    <property type="entry name" value="NAD(P)-binding Rossmann-like Domain"/>
    <property type="match status" value="1"/>
</dbReference>
<dbReference type="InterPro" id="IPR013332">
    <property type="entry name" value="KPR_N"/>
</dbReference>
<dbReference type="InterPro" id="IPR013752">
    <property type="entry name" value="KPA_reductase"/>
</dbReference>
<dbReference type="InterPro" id="IPR036291">
    <property type="entry name" value="NAD(P)-bd_dom_sf"/>
</dbReference>
<dbReference type="SUPFAM" id="SSF51735">
    <property type="entry name" value="NAD(P)-binding Rossmann-fold domains"/>
    <property type="match status" value="1"/>
</dbReference>
<keyword evidence="14" id="KW-1185">Reference proteome</keyword>
<evidence type="ECO:0000256" key="10">
    <source>
        <dbReference type="RuleBase" id="RU362068"/>
    </source>
</evidence>
<comment type="function">
    <text evidence="10">Catalyzes the NADPH-dependent reduction of ketopantoate into pantoic acid.</text>
</comment>
<comment type="pathway">
    <text evidence="1 10">Cofactor biosynthesis; (R)-pantothenate biosynthesis; (R)-pantoate from 3-methyl-2-oxobutanoate: step 2/2.</text>
</comment>
<dbReference type="GO" id="GO:0008677">
    <property type="term" value="F:2-dehydropantoate 2-reductase activity"/>
    <property type="evidence" value="ECO:0007669"/>
    <property type="project" value="UniProtKB-EC"/>
</dbReference>
<dbReference type="NCBIfam" id="TIGR00745">
    <property type="entry name" value="apbA_panE"/>
    <property type="match status" value="1"/>
</dbReference>
<dbReference type="RefSeq" id="WP_128230409.1">
    <property type="nucleotide sequence ID" value="NZ_SACR01000006.1"/>
</dbReference>
<dbReference type="InterPro" id="IPR003710">
    <property type="entry name" value="ApbA"/>
</dbReference>
<keyword evidence="7 10" id="KW-0560">Oxidoreductase</keyword>
<evidence type="ECO:0000313" key="13">
    <source>
        <dbReference type="EMBL" id="RVU43850.1"/>
    </source>
</evidence>
<evidence type="ECO:0000256" key="9">
    <source>
        <dbReference type="ARBA" id="ARBA00048793"/>
    </source>
</evidence>
<evidence type="ECO:0000256" key="7">
    <source>
        <dbReference type="ARBA" id="ARBA00023002"/>
    </source>
</evidence>
<dbReference type="InterPro" id="IPR050838">
    <property type="entry name" value="Ketopantoate_reductase"/>
</dbReference>
<sequence>MSLPAIAPAPVCIVGAGALGSLVAARLALGGQAVCLIGRAAQVQALAAGGLELQDASGTHRVPLPASTDIATVAQAGLVLLCVKSADTKAAAHQMAPHLRPGVPLLSLQNGVANGPLLARLLQRPVLVGAAYIAAAQPAPGQVRHAGGLAITWGALPGPLGDAFDADTLAAVQQRLQAGGFELRMSEAPLAELWRKLVVNCAVNAVSALAQAPYGVMAAVPAVRELQAAVVQEAVAVAQAEGQALNAAEMQAAVAGVMQRMPAQRSSTAQDLARGRRSEIEQLNGEIVRAGARHGIHTPVNQALLALVQLQEAVNLEKA</sequence>
<dbReference type="EC" id="1.1.1.169" evidence="3 10"/>
<dbReference type="InterPro" id="IPR013328">
    <property type="entry name" value="6PGD_dom2"/>
</dbReference>
<dbReference type="Pfam" id="PF08546">
    <property type="entry name" value="ApbA_C"/>
    <property type="match status" value="1"/>
</dbReference>
<evidence type="ECO:0000256" key="4">
    <source>
        <dbReference type="ARBA" id="ARBA00019465"/>
    </source>
</evidence>
<feature type="domain" description="Ketopantoate reductase N-terminal" evidence="11">
    <location>
        <begin position="11"/>
        <end position="157"/>
    </location>
</feature>
<feature type="domain" description="Ketopantoate reductase C-terminal" evidence="12">
    <location>
        <begin position="192"/>
        <end position="310"/>
    </location>
</feature>
<organism evidence="13 14">
    <name type="scientific">Rubrivivax rivuli</name>
    <dbReference type="NCBI Taxonomy" id="1862385"/>
    <lineage>
        <taxon>Bacteria</taxon>
        <taxon>Pseudomonadati</taxon>
        <taxon>Pseudomonadota</taxon>
        <taxon>Betaproteobacteria</taxon>
        <taxon>Burkholderiales</taxon>
        <taxon>Sphaerotilaceae</taxon>
        <taxon>Rubrivivax</taxon>
    </lineage>
</organism>
<dbReference type="PANTHER" id="PTHR43765:SF2">
    <property type="entry name" value="2-DEHYDROPANTOATE 2-REDUCTASE"/>
    <property type="match status" value="1"/>
</dbReference>
<dbReference type="PANTHER" id="PTHR43765">
    <property type="entry name" value="2-DEHYDROPANTOATE 2-REDUCTASE-RELATED"/>
    <property type="match status" value="1"/>
</dbReference>
<name>A0A437RAM6_9BURK</name>
<dbReference type="GO" id="GO:0050661">
    <property type="term" value="F:NADP binding"/>
    <property type="evidence" value="ECO:0007669"/>
    <property type="project" value="TreeGrafter"/>
</dbReference>
<dbReference type="FunFam" id="1.10.1040.10:FF:000017">
    <property type="entry name" value="2-dehydropantoate 2-reductase"/>
    <property type="match status" value="1"/>
</dbReference>
<dbReference type="GO" id="GO:0015940">
    <property type="term" value="P:pantothenate biosynthetic process"/>
    <property type="evidence" value="ECO:0007669"/>
    <property type="project" value="UniProtKB-UniPathway"/>
</dbReference>
<dbReference type="AlphaFoldDB" id="A0A437RAM6"/>
<evidence type="ECO:0000259" key="12">
    <source>
        <dbReference type="Pfam" id="PF08546"/>
    </source>
</evidence>
<comment type="similarity">
    <text evidence="2 10">Belongs to the ketopantoate reductase family.</text>
</comment>
<dbReference type="Proteomes" id="UP000285575">
    <property type="component" value="Unassembled WGS sequence"/>
</dbReference>
<evidence type="ECO:0000256" key="3">
    <source>
        <dbReference type="ARBA" id="ARBA00013014"/>
    </source>
</evidence>
<keyword evidence="5 10" id="KW-0566">Pantothenate biosynthesis</keyword>
<evidence type="ECO:0000256" key="8">
    <source>
        <dbReference type="ARBA" id="ARBA00032024"/>
    </source>
</evidence>
<dbReference type="EMBL" id="SACR01000006">
    <property type="protein sequence ID" value="RVU43850.1"/>
    <property type="molecule type" value="Genomic_DNA"/>
</dbReference>
<dbReference type="GO" id="GO:0005737">
    <property type="term" value="C:cytoplasm"/>
    <property type="evidence" value="ECO:0007669"/>
    <property type="project" value="TreeGrafter"/>
</dbReference>
<evidence type="ECO:0000256" key="5">
    <source>
        <dbReference type="ARBA" id="ARBA00022655"/>
    </source>
</evidence>
<gene>
    <name evidence="13" type="ORF">EOE66_19510</name>
</gene>
<dbReference type="Pfam" id="PF02558">
    <property type="entry name" value="ApbA"/>
    <property type="match status" value="1"/>
</dbReference>